<comment type="caution">
    <text evidence="1">The sequence shown here is derived from an EMBL/GenBank/DDBJ whole genome shotgun (WGS) entry which is preliminary data.</text>
</comment>
<name>A0ABV4CAX9_9MYCO</name>
<dbReference type="Proteomes" id="UP001564760">
    <property type="component" value="Unassembled WGS sequence"/>
</dbReference>
<dbReference type="EMBL" id="JBGEDP010000003">
    <property type="protein sequence ID" value="MEY8019047.1"/>
    <property type="molecule type" value="Genomic_DNA"/>
</dbReference>
<proteinExistence type="predicted"/>
<accession>A0ABV4CAX9</accession>
<evidence type="ECO:0000313" key="1">
    <source>
        <dbReference type="EMBL" id="MEY8019047.1"/>
    </source>
</evidence>
<protein>
    <submittedName>
        <fullName evidence="1">Uncharacterized protein</fullName>
    </submittedName>
</protein>
<organism evidence="1 2">
    <name type="scientific">Mycobacterium servetii</name>
    <dbReference type="NCBI Taxonomy" id="3237418"/>
    <lineage>
        <taxon>Bacteria</taxon>
        <taxon>Bacillati</taxon>
        <taxon>Actinomycetota</taxon>
        <taxon>Actinomycetes</taxon>
        <taxon>Mycobacteriales</taxon>
        <taxon>Mycobacteriaceae</taxon>
        <taxon>Mycobacterium</taxon>
    </lineage>
</organism>
<gene>
    <name evidence="1" type="ORF">AB8998_30820</name>
</gene>
<reference evidence="1 2" key="1">
    <citation type="submission" date="2024-08" db="EMBL/GenBank/DDBJ databases">
        <title>Mycobacterium servetensis sp. nov., a novel rapid-growing mycobacterial species recovered from a human patient in Zaragoza, Spain.</title>
        <authorList>
            <person name="Tristancho-Baro A.I."/>
            <person name="Buenestado-Serrano S."/>
            <person name="Garcia De Viedma D."/>
            <person name="Milagro-Beamonte A."/>
            <person name="Burillo N."/>
            <person name="Sanz S."/>
            <person name="Lopez-Calleja A.I."/>
            <person name="Penas-Utrilla D."/>
            <person name="Guardingo M."/>
            <person name="Garcia M.J."/>
            <person name="Vinuelas-Bayon J."/>
        </authorList>
    </citation>
    <scope>NUCLEOTIDE SEQUENCE [LARGE SCALE GENOMIC DNA]</scope>
    <source>
        <strain evidence="2">HUMS_12744610</strain>
    </source>
</reference>
<dbReference type="RefSeq" id="WP_369742078.1">
    <property type="nucleotide sequence ID" value="NZ_JBGEDP010000003.1"/>
</dbReference>
<keyword evidence="2" id="KW-1185">Reference proteome</keyword>
<sequence>MLAVNAAGEDVAVMGRAALSGLHRSEMSYRLRRQRHMELVDSGSAGDESVDEQIDEEVGALAVIVDVVAPLPPDAQSRIVAYLSDRYAGPRTWTLAMTNELRKAGATADLLDALSSLRAAVAVMADSAVGAAESHVAAAQAHLASVTSMRAAIHSYDRALTVLTSTNP</sequence>
<evidence type="ECO:0000313" key="2">
    <source>
        <dbReference type="Proteomes" id="UP001564760"/>
    </source>
</evidence>